<dbReference type="AlphaFoldDB" id="A0A0E1EPF3"/>
<accession>A0A0E1EPF3</accession>
<comment type="caution">
    <text evidence="3">Once thought to be involved in copper homeostasis, experiments in E.coli have shown this is not the case.</text>
</comment>
<evidence type="ECO:0000256" key="1">
    <source>
        <dbReference type="ARBA" id="ARBA00007768"/>
    </source>
</evidence>
<dbReference type="PANTHER" id="PTHR12598">
    <property type="entry name" value="COPPER HOMEOSTASIS PROTEIN CUTC"/>
    <property type="match status" value="1"/>
</dbReference>
<sequence length="211" mass="23384">MILREFCAENLTDLTRLDKAIISRVELCDNLAVGGTTPSYGVIKEANQYLHEKGISVAVMIRPRGGNFVYNDLELRIMEEDILRAVELESDALVLGILTSNNHIDTEAIEQLLPATQGLPLVFHMAFDVIPKSDQKKAIDQLVALGFTRILLHGSSNGEPIIENIKHIKALVEYANNRIEIMVGGGVTAENYQYICQETGVRQAHGTRITQ</sequence>
<evidence type="ECO:0000313" key="5">
    <source>
        <dbReference type="Proteomes" id="UP000093122"/>
    </source>
</evidence>
<dbReference type="Pfam" id="PF03932">
    <property type="entry name" value="CutC"/>
    <property type="match status" value="1"/>
</dbReference>
<evidence type="ECO:0000313" key="4">
    <source>
        <dbReference type="EMBL" id="OCM71875.1"/>
    </source>
</evidence>
<dbReference type="GO" id="GO:0005737">
    <property type="term" value="C:cytoplasm"/>
    <property type="evidence" value="ECO:0007669"/>
    <property type="project" value="UniProtKB-SubCell"/>
</dbReference>
<dbReference type="SUPFAM" id="SSF110395">
    <property type="entry name" value="CutC-like"/>
    <property type="match status" value="1"/>
</dbReference>
<reference evidence="4 5" key="1">
    <citation type="journal article" date="2016" name="Sci. Rep.">
        <title>Serotype IV Streptococcus agalactiae ST-452 has arisen from large genomic recombination events between CC23 and the hypervirulent CC17 lineages.</title>
        <authorList>
            <person name="Campisi E."/>
            <person name="Rinaudo C.D."/>
            <person name="Donati C."/>
            <person name="Barucco M."/>
            <person name="Torricelli G."/>
            <person name="Edwards M.S."/>
            <person name="Baker C.J."/>
            <person name="Margarit I."/>
            <person name="Rosini R."/>
        </authorList>
    </citation>
    <scope>NUCLEOTIDE SEQUENCE [LARGE SCALE GENOMIC DNA]</scope>
    <source>
        <strain evidence="4 5">CZ-PW-140</strain>
    </source>
</reference>
<name>A0A0E1EPF3_STRAG</name>
<dbReference type="InterPro" id="IPR036822">
    <property type="entry name" value="CutC-like_dom_sf"/>
</dbReference>
<dbReference type="PANTHER" id="PTHR12598:SF0">
    <property type="entry name" value="COPPER HOMEOSTASIS PROTEIN CUTC HOMOLOG"/>
    <property type="match status" value="1"/>
</dbReference>
<keyword evidence="2 3" id="KW-0963">Cytoplasm</keyword>
<dbReference type="KEGG" id="sage:EN72_08540"/>
<dbReference type="InterPro" id="IPR005627">
    <property type="entry name" value="CutC-like"/>
</dbReference>
<proteinExistence type="inferred from homology"/>
<protein>
    <recommendedName>
        <fullName evidence="3">PF03932 family protein CutC</fullName>
    </recommendedName>
</protein>
<organism evidence="4 5">
    <name type="scientific">Streptococcus agalactiae</name>
    <dbReference type="NCBI Taxonomy" id="1311"/>
    <lineage>
        <taxon>Bacteria</taxon>
        <taxon>Bacillati</taxon>
        <taxon>Bacillota</taxon>
        <taxon>Bacilli</taxon>
        <taxon>Lactobacillales</taxon>
        <taxon>Streptococcaceae</taxon>
        <taxon>Streptococcus</taxon>
    </lineage>
</organism>
<evidence type="ECO:0000256" key="2">
    <source>
        <dbReference type="ARBA" id="ARBA00022490"/>
    </source>
</evidence>
<dbReference type="GO" id="GO:0005507">
    <property type="term" value="F:copper ion binding"/>
    <property type="evidence" value="ECO:0007669"/>
    <property type="project" value="TreeGrafter"/>
</dbReference>
<dbReference type="RefSeq" id="WP_000603275.1">
    <property type="nucleotide sequence ID" value="NZ_CAXOLC010000002.1"/>
</dbReference>
<comment type="caution">
    <text evidence="4">The sequence shown here is derived from an EMBL/GenBank/DDBJ whole genome shotgun (WGS) entry which is preliminary data.</text>
</comment>
<evidence type="ECO:0000256" key="3">
    <source>
        <dbReference type="HAMAP-Rule" id="MF_00795"/>
    </source>
</evidence>
<comment type="similarity">
    <text evidence="1 3">Belongs to the CutC family.</text>
</comment>
<dbReference type="HAMAP" id="MF_00795">
    <property type="entry name" value="CutC"/>
    <property type="match status" value="1"/>
</dbReference>
<dbReference type="Gene3D" id="3.20.20.380">
    <property type="entry name" value="Copper homeostasis (CutC) domain"/>
    <property type="match status" value="1"/>
</dbReference>
<dbReference type="Proteomes" id="UP000093122">
    <property type="component" value="Unassembled WGS sequence"/>
</dbReference>
<comment type="subcellular location">
    <subcellularLocation>
        <location evidence="3">Cytoplasm</location>
    </subcellularLocation>
</comment>
<gene>
    <name evidence="3" type="primary">cutC</name>
    <name evidence="4" type="ORF">AX245_07265</name>
</gene>
<dbReference type="EMBL" id="MAWT01000011">
    <property type="protein sequence ID" value="OCM71875.1"/>
    <property type="molecule type" value="Genomic_DNA"/>
</dbReference>
<dbReference type="FunFam" id="3.20.20.380:FF:000003">
    <property type="entry name" value="Copper homeostasis protein CutC"/>
    <property type="match status" value="1"/>
</dbReference>